<proteinExistence type="predicted"/>
<evidence type="ECO:0000313" key="1">
    <source>
        <dbReference type="EMBL" id="KAI3692970.1"/>
    </source>
</evidence>
<protein>
    <submittedName>
        <fullName evidence="1">Uncharacterized protein</fullName>
    </submittedName>
</protein>
<comment type="caution">
    <text evidence="1">The sequence shown here is derived from an EMBL/GenBank/DDBJ whole genome shotgun (WGS) entry which is preliminary data.</text>
</comment>
<reference evidence="1 2" key="2">
    <citation type="journal article" date="2022" name="Mol. Ecol. Resour.">
        <title>The genomes of chicory, endive, great burdock and yacon provide insights into Asteraceae paleo-polyploidization history and plant inulin production.</title>
        <authorList>
            <person name="Fan W."/>
            <person name="Wang S."/>
            <person name="Wang H."/>
            <person name="Wang A."/>
            <person name="Jiang F."/>
            <person name="Liu H."/>
            <person name="Zhao H."/>
            <person name="Xu D."/>
            <person name="Zhang Y."/>
        </authorList>
    </citation>
    <scope>NUCLEOTIDE SEQUENCE [LARGE SCALE GENOMIC DNA]</scope>
    <source>
        <strain evidence="2">cv. Niubang</strain>
    </source>
</reference>
<dbReference type="EMBL" id="CM042057">
    <property type="protein sequence ID" value="KAI3692970.1"/>
    <property type="molecule type" value="Genomic_DNA"/>
</dbReference>
<keyword evidence="2" id="KW-1185">Reference proteome</keyword>
<accession>A0ACB8Z6P7</accession>
<sequence length="128" mass="14541">MAGIETRPKTLSLTANLEFFLFFVEPPNCLKNLYRNVMLDLLRDKFPKVNEFGSEVIPGATSIGLRVQAYLYDAYWEDVGSIEAFYHANLGITKKAKPDFSYVCYMEQTDSDIRLLEAKGGVSILSWN</sequence>
<name>A0ACB8Z6P7_ARCLA</name>
<evidence type="ECO:0000313" key="2">
    <source>
        <dbReference type="Proteomes" id="UP001055879"/>
    </source>
</evidence>
<reference evidence="2" key="1">
    <citation type="journal article" date="2022" name="Mol. Ecol. Resour.">
        <title>The genomes of chicory, endive, great burdock and yacon provide insights into Asteraceae palaeo-polyploidization history and plant inulin production.</title>
        <authorList>
            <person name="Fan W."/>
            <person name="Wang S."/>
            <person name="Wang H."/>
            <person name="Wang A."/>
            <person name="Jiang F."/>
            <person name="Liu H."/>
            <person name="Zhao H."/>
            <person name="Xu D."/>
            <person name="Zhang Y."/>
        </authorList>
    </citation>
    <scope>NUCLEOTIDE SEQUENCE [LARGE SCALE GENOMIC DNA]</scope>
    <source>
        <strain evidence="2">cv. Niubang</strain>
    </source>
</reference>
<gene>
    <name evidence="1" type="ORF">L6452_32796</name>
</gene>
<dbReference type="Proteomes" id="UP001055879">
    <property type="component" value="Linkage Group LG11"/>
</dbReference>
<organism evidence="1 2">
    <name type="scientific">Arctium lappa</name>
    <name type="common">Greater burdock</name>
    <name type="synonym">Lappa major</name>
    <dbReference type="NCBI Taxonomy" id="4217"/>
    <lineage>
        <taxon>Eukaryota</taxon>
        <taxon>Viridiplantae</taxon>
        <taxon>Streptophyta</taxon>
        <taxon>Embryophyta</taxon>
        <taxon>Tracheophyta</taxon>
        <taxon>Spermatophyta</taxon>
        <taxon>Magnoliopsida</taxon>
        <taxon>eudicotyledons</taxon>
        <taxon>Gunneridae</taxon>
        <taxon>Pentapetalae</taxon>
        <taxon>asterids</taxon>
        <taxon>campanulids</taxon>
        <taxon>Asterales</taxon>
        <taxon>Asteraceae</taxon>
        <taxon>Carduoideae</taxon>
        <taxon>Cardueae</taxon>
        <taxon>Arctiinae</taxon>
        <taxon>Arctium</taxon>
    </lineage>
</organism>